<comment type="caution">
    <text evidence="2">The sequence shown here is derived from an EMBL/GenBank/DDBJ whole genome shotgun (WGS) entry which is preliminary data.</text>
</comment>
<name>A0AAE0IIP6_9PEZI</name>
<dbReference type="Proteomes" id="UP001283341">
    <property type="component" value="Unassembled WGS sequence"/>
</dbReference>
<evidence type="ECO:0000313" key="3">
    <source>
        <dbReference type="Proteomes" id="UP001283341"/>
    </source>
</evidence>
<keyword evidence="3" id="KW-1185">Reference proteome</keyword>
<feature type="chain" id="PRO_5042129510" description="Secreted protein" evidence="1">
    <location>
        <begin position="26"/>
        <end position="103"/>
    </location>
</feature>
<evidence type="ECO:0008006" key="4">
    <source>
        <dbReference type="Google" id="ProtNLM"/>
    </source>
</evidence>
<feature type="signal peptide" evidence="1">
    <location>
        <begin position="1"/>
        <end position="25"/>
    </location>
</feature>
<gene>
    <name evidence="2" type="ORF">B0H66DRAFT_124958</name>
</gene>
<reference evidence="2" key="1">
    <citation type="journal article" date="2023" name="Mol. Phylogenet. Evol.">
        <title>Genome-scale phylogeny and comparative genomics of the fungal order Sordariales.</title>
        <authorList>
            <person name="Hensen N."/>
            <person name="Bonometti L."/>
            <person name="Westerberg I."/>
            <person name="Brannstrom I.O."/>
            <person name="Guillou S."/>
            <person name="Cros-Aarteil S."/>
            <person name="Calhoun S."/>
            <person name="Haridas S."/>
            <person name="Kuo A."/>
            <person name="Mondo S."/>
            <person name="Pangilinan J."/>
            <person name="Riley R."/>
            <person name="LaButti K."/>
            <person name="Andreopoulos B."/>
            <person name="Lipzen A."/>
            <person name="Chen C."/>
            <person name="Yan M."/>
            <person name="Daum C."/>
            <person name="Ng V."/>
            <person name="Clum A."/>
            <person name="Steindorff A."/>
            <person name="Ohm R.A."/>
            <person name="Martin F."/>
            <person name="Silar P."/>
            <person name="Natvig D.O."/>
            <person name="Lalanne C."/>
            <person name="Gautier V."/>
            <person name="Ament-Velasquez S.L."/>
            <person name="Kruys A."/>
            <person name="Hutchinson M.I."/>
            <person name="Powell A.J."/>
            <person name="Barry K."/>
            <person name="Miller A.N."/>
            <person name="Grigoriev I.V."/>
            <person name="Debuchy R."/>
            <person name="Gladieux P."/>
            <person name="Hiltunen Thoren M."/>
            <person name="Johannesson H."/>
        </authorList>
    </citation>
    <scope>NUCLEOTIDE SEQUENCE</scope>
    <source>
        <strain evidence="2">CBS 118394</strain>
    </source>
</reference>
<dbReference type="AlphaFoldDB" id="A0AAE0IIP6"/>
<proteinExistence type="predicted"/>
<dbReference type="EMBL" id="JAUEDM010000002">
    <property type="protein sequence ID" value="KAK3325467.1"/>
    <property type="molecule type" value="Genomic_DNA"/>
</dbReference>
<protein>
    <recommendedName>
        <fullName evidence="4">Secreted protein</fullName>
    </recommendedName>
</protein>
<reference evidence="2" key="2">
    <citation type="submission" date="2023-06" db="EMBL/GenBank/DDBJ databases">
        <authorList>
            <consortium name="Lawrence Berkeley National Laboratory"/>
            <person name="Haridas S."/>
            <person name="Hensen N."/>
            <person name="Bonometti L."/>
            <person name="Westerberg I."/>
            <person name="Brannstrom I.O."/>
            <person name="Guillou S."/>
            <person name="Cros-Aarteil S."/>
            <person name="Calhoun S."/>
            <person name="Kuo A."/>
            <person name="Mondo S."/>
            <person name="Pangilinan J."/>
            <person name="Riley R."/>
            <person name="Labutti K."/>
            <person name="Andreopoulos B."/>
            <person name="Lipzen A."/>
            <person name="Chen C."/>
            <person name="Yanf M."/>
            <person name="Daum C."/>
            <person name="Ng V."/>
            <person name="Clum A."/>
            <person name="Steindorff A."/>
            <person name="Ohm R."/>
            <person name="Martin F."/>
            <person name="Silar P."/>
            <person name="Natvig D."/>
            <person name="Lalanne C."/>
            <person name="Gautier V."/>
            <person name="Ament-Velasquez S.L."/>
            <person name="Kruys A."/>
            <person name="Hutchinson M.I."/>
            <person name="Powell A.J."/>
            <person name="Barry K."/>
            <person name="Miller A.N."/>
            <person name="Grigoriev I.V."/>
            <person name="Debuchy R."/>
            <person name="Gladieux P."/>
            <person name="Thoren M.H."/>
            <person name="Johannesson H."/>
        </authorList>
    </citation>
    <scope>NUCLEOTIDE SEQUENCE</scope>
    <source>
        <strain evidence="2">CBS 118394</strain>
    </source>
</reference>
<evidence type="ECO:0000313" key="2">
    <source>
        <dbReference type="EMBL" id="KAK3325467.1"/>
    </source>
</evidence>
<sequence>MFLGHSFKLMAVWELQCSLARCVMSDGSCRLTYFMPGNTLFPRFLVDGDWLPAVGMTDSWQAPTRHTNLAPMKTRSRQSLLRMANVDSWLPRGVGKGQTCRSG</sequence>
<organism evidence="2 3">
    <name type="scientific">Apodospora peruviana</name>
    <dbReference type="NCBI Taxonomy" id="516989"/>
    <lineage>
        <taxon>Eukaryota</taxon>
        <taxon>Fungi</taxon>
        <taxon>Dikarya</taxon>
        <taxon>Ascomycota</taxon>
        <taxon>Pezizomycotina</taxon>
        <taxon>Sordariomycetes</taxon>
        <taxon>Sordariomycetidae</taxon>
        <taxon>Sordariales</taxon>
        <taxon>Lasiosphaeriaceae</taxon>
        <taxon>Apodospora</taxon>
    </lineage>
</organism>
<evidence type="ECO:0000256" key="1">
    <source>
        <dbReference type="SAM" id="SignalP"/>
    </source>
</evidence>
<keyword evidence="1" id="KW-0732">Signal</keyword>
<accession>A0AAE0IIP6</accession>